<gene>
    <name evidence="1" type="ORF">EVAR_51140_1</name>
</gene>
<dbReference type="Proteomes" id="UP000299102">
    <property type="component" value="Unassembled WGS sequence"/>
</dbReference>
<evidence type="ECO:0000313" key="2">
    <source>
        <dbReference type="Proteomes" id="UP000299102"/>
    </source>
</evidence>
<name>A0A4C1YQM0_EUMVA</name>
<accession>A0A4C1YQM0</accession>
<protein>
    <submittedName>
        <fullName evidence="1">Uncharacterized protein</fullName>
    </submittedName>
</protein>
<keyword evidence="2" id="KW-1185">Reference proteome</keyword>
<dbReference type="EMBL" id="BGZK01001297">
    <property type="protein sequence ID" value="GBP76655.1"/>
    <property type="molecule type" value="Genomic_DNA"/>
</dbReference>
<dbReference type="AlphaFoldDB" id="A0A4C1YQM0"/>
<reference evidence="1 2" key="1">
    <citation type="journal article" date="2019" name="Commun. Biol.">
        <title>The bagworm genome reveals a unique fibroin gene that provides high tensile strength.</title>
        <authorList>
            <person name="Kono N."/>
            <person name="Nakamura H."/>
            <person name="Ohtoshi R."/>
            <person name="Tomita M."/>
            <person name="Numata K."/>
            <person name="Arakawa K."/>
        </authorList>
    </citation>
    <scope>NUCLEOTIDE SEQUENCE [LARGE SCALE GENOMIC DNA]</scope>
</reference>
<organism evidence="1 2">
    <name type="scientific">Eumeta variegata</name>
    <name type="common">Bagworm moth</name>
    <name type="synonym">Eumeta japonica</name>
    <dbReference type="NCBI Taxonomy" id="151549"/>
    <lineage>
        <taxon>Eukaryota</taxon>
        <taxon>Metazoa</taxon>
        <taxon>Ecdysozoa</taxon>
        <taxon>Arthropoda</taxon>
        <taxon>Hexapoda</taxon>
        <taxon>Insecta</taxon>
        <taxon>Pterygota</taxon>
        <taxon>Neoptera</taxon>
        <taxon>Endopterygota</taxon>
        <taxon>Lepidoptera</taxon>
        <taxon>Glossata</taxon>
        <taxon>Ditrysia</taxon>
        <taxon>Tineoidea</taxon>
        <taxon>Psychidae</taxon>
        <taxon>Oiketicinae</taxon>
        <taxon>Eumeta</taxon>
    </lineage>
</organism>
<evidence type="ECO:0000313" key="1">
    <source>
        <dbReference type="EMBL" id="GBP76655.1"/>
    </source>
</evidence>
<proteinExistence type="predicted"/>
<sequence length="74" mass="8711">MEWKRDHSFRALARTAQAERDNESCFFGTRANPVVLKPLSLCNEPLGGWTVLVLYSWEQHEERKKKLLHKENDV</sequence>
<comment type="caution">
    <text evidence="1">The sequence shown here is derived from an EMBL/GenBank/DDBJ whole genome shotgun (WGS) entry which is preliminary data.</text>
</comment>